<gene>
    <name evidence="1" type="ORF">PCASD_08081</name>
</gene>
<name>A0A2N5UZH7_9BASI</name>
<dbReference type="Proteomes" id="UP000235392">
    <property type="component" value="Unassembled WGS sequence"/>
</dbReference>
<dbReference type="AlphaFoldDB" id="A0A2N5UZH7"/>
<accession>A0A2N5UZH7</accession>
<sequence length="192" mass="20780">MNPSKPQEHLCYISGNWHLTVGRSPSNRTACLHVHFPGYASPVSKASQDHCSIYSKALVASARSEMVHPVGSSCSPGPLGEQVGPAHQDLSVAPTHRGLSASRYLLALSNKQAETMDLCSLLHTSMGRAQITRHWNQTLPPILLLNINSRFSSSNQFNLWLNLPAPRSLEPKIAIASKPLRSAADSLGINLS</sequence>
<comment type="caution">
    <text evidence="1">The sequence shown here is derived from an EMBL/GenBank/DDBJ whole genome shotgun (WGS) entry which is preliminary data.</text>
</comment>
<evidence type="ECO:0000313" key="1">
    <source>
        <dbReference type="EMBL" id="PLW43168.1"/>
    </source>
</evidence>
<proteinExistence type="predicted"/>
<evidence type="ECO:0000313" key="2">
    <source>
        <dbReference type="Proteomes" id="UP000235392"/>
    </source>
</evidence>
<reference evidence="1 2" key="1">
    <citation type="submission" date="2017-11" db="EMBL/GenBank/DDBJ databases">
        <title>De novo assembly and phasing of dikaryotic genomes from two isolates of Puccinia coronata f. sp. avenae, the causal agent of oat crown rust.</title>
        <authorList>
            <person name="Miller M.E."/>
            <person name="Zhang Y."/>
            <person name="Omidvar V."/>
            <person name="Sperschneider J."/>
            <person name="Schwessinger B."/>
            <person name="Raley C."/>
            <person name="Palmer J.M."/>
            <person name="Garnica D."/>
            <person name="Upadhyaya N."/>
            <person name="Rathjen J."/>
            <person name="Taylor J.M."/>
            <person name="Park R.F."/>
            <person name="Dodds P.N."/>
            <person name="Hirsch C.D."/>
            <person name="Kianian S.F."/>
            <person name="Figueroa M."/>
        </authorList>
    </citation>
    <scope>NUCLEOTIDE SEQUENCE [LARGE SCALE GENOMIC DNA]</scope>
    <source>
        <strain evidence="1">12SD80</strain>
    </source>
</reference>
<protein>
    <submittedName>
        <fullName evidence="1">Uncharacterized protein</fullName>
    </submittedName>
</protein>
<dbReference type="EMBL" id="PGCI01000071">
    <property type="protein sequence ID" value="PLW43168.1"/>
    <property type="molecule type" value="Genomic_DNA"/>
</dbReference>
<organism evidence="1 2">
    <name type="scientific">Puccinia coronata f. sp. avenae</name>
    <dbReference type="NCBI Taxonomy" id="200324"/>
    <lineage>
        <taxon>Eukaryota</taxon>
        <taxon>Fungi</taxon>
        <taxon>Dikarya</taxon>
        <taxon>Basidiomycota</taxon>
        <taxon>Pucciniomycotina</taxon>
        <taxon>Pucciniomycetes</taxon>
        <taxon>Pucciniales</taxon>
        <taxon>Pucciniaceae</taxon>
        <taxon>Puccinia</taxon>
    </lineage>
</organism>